<dbReference type="STRING" id="596327.PORUE0001_1174"/>
<evidence type="ECO:0000313" key="2">
    <source>
        <dbReference type="EMBL" id="EEK16762.1"/>
    </source>
</evidence>
<evidence type="ECO:0000313" key="3">
    <source>
        <dbReference type="Proteomes" id="UP000003303"/>
    </source>
</evidence>
<evidence type="ECO:0000256" key="1">
    <source>
        <dbReference type="SAM" id="SignalP"/>
    </source>
</evidence>
<evidence type="ECO:0008006" key="4">
    <source>
        <dbReference type="Google" id="ProtNLM"/>
    </source>
</evidence>
<gene>
    <name evidence="2" type="ORF">PORUE0001_1174</name>
</gene>
<dbReference type="RefSeq" id="WP_007365424.1">
    <property type="nucleotide sequence ID" value="NZ_ACLR01000160.1"/>
</dbReference>
<dbReference type="eggNOG" id="COG4380">
    <property type="taxonomic scope" value="Bacteria"/>
</dbReference>
<dbReference type="Gene3D" id="3.40.50.10610">
    <property type="entry name" value="ABC-type transport auxiliary lipoprotein component"/>
    <property type="match status" value="1"/>
</dbReference>
<dbReference type="AlphaFoldDB" id="C2MBZ6"/>
<proteinExistence type="predicted"/>
<accession>C2MBZ6</accession>
<dbReference type="Pfam" id="PF05643">
    <property type="entry name" value="GNA1162-like"/>
    <property type="match status" value="1"/>
</dbReference>
<dbReference type="PROSITE" id="PS51257">
    <property type="entry name" value="PROKAR_LIPOPROTEIN"/>
    <property type="match status" value="1"/>
</dbReference>
<dbReference type="InterPro" id="IPR008517">
    <property type="entry name" value="GNA1162-like"/>
</dbReference>
<dbReference type="EMBL" id="ACLR01000160">
    <property type="protein sequence ID" value="EEK16762.1"/>
    <property type="molecule type" value="Genomic_DNA"/>
</dbReference>
<dbReference type="OrthoDB" id="1014694at2"/>
<feature type="signal peptide" evidence="1">
    <location>
        <begin position="1"/>
        <end position="22"/>
    </location>
</feature>
<organism evidence="2 3">
    <name type="scientific">Porphyromonas uenonis 60-3</name>
    <dbReference type="NCBI Taxonomy" id="596327"/>
    <lineage>
        <taxon>Bacteria</taxon>
        <taxon>Pseudomonadati</taxon>
        <taxon>Bacteroidota</taxon>
        <taxon>Bacteroidia</taxon>
        <taxon>Bacteroidales</taxon>
        <taxon>Porphyromonadaceae</taxon>
        <taxon>Porphyromonas</taxon>
    </lineage>
</organism>
<sequence length="230" mass="25323">MKTYYKALALGLFMGLMGLLTSCGVSNPVSKGQAYAELYSQKPLSILVMPPINKTNKVEAKEAVYASLYHPLVEKGYYVFSPILSQELLQSESADDAEVFIDGSLKPFNQVYTADAALFTIIKKWRKIDLLAQIEVEIEYILKSTKDNKVLFQRSADVTVDCSAKVKTNIALLDLVVSAVSTALSDNVIGARRANMFILSDLPDGKYAPNFEKDKELIAGPKDVKGVVKK</sequence>
<comment type="caution">
    <text evidence="2">The sequence shown here is derived from an EMBL/GenBank/DDBJ whole genome shotgun (WGS) entry which is preliminary data.</text>
</comment>
<name>C2MBZ6_9PORP</name>
<protein>
    <recommendedName>
        <fullName evidence="4">Bacterial lipoprotein (DUF799)</fullName>
    </recommendedName>
</protein>
<reference evidence="2 3" key="1">
    <citation type="submission" date="2009-04" db="EMBL/GenBank/DDBJ databases">
        <authorList>
            <person name="Sebastian Y."/>
            <person name="Madupu R."/>
            <person name="Durkin A.S."/>
            <person name="Torralba M."/>
            <person name="Methe B."/>
            <person name="Sutton G.G."/>
            <person name="Strausberg R.L."/>
            <person name="Nelson K.E."/>
        </authorList>
    </citation>
    <scope>NUCLEOTIDE SEQUENCE [LARGE SCALE GENOMIC DNA]</scope>
    <source>
        <strain evidence="2 3">60-3</strain>
    </source>
</reference>
<dbReference type="Proteomes" id="UP000003303">
    <property type="component" value="Unassembled WGS sequence"/>
</dbReference>
<keyword evidence="1" id="KW-0732">Signal</keyword>
<feature type="chain" id="PRO_5002916323" description="Bacterial lipoprotein (DUF799)" evidence="1">
    <location>
        <begin position="23"/>
        <end position="230"/>
    </location>
</feature>
<keyword evidence="3" id="KW-1185">Reference proteome</keyword>